<dbReference type="EMBL" id="CP065673">
    <property type="protein sequence ID" value="QPS23248.1"/>
    <property type="molecule type" value="Genomic_DNA"/>
</dbReference>
<evidence type="ECO:0000313" key="1">
    <source>
        <dbReference type="EMBL" id="QPS23248.1"/>
    </source>
</evidence>
<dbReference type="Proteomes" id="UP000594967">
    <property type="component" value="Chromosome"/>
</dbReference>
<keyword evidence="2" id="KW-1185">Reference proteome</keyword>
<organism evidence="1 2">
    <name type="scientific">Serratia plymuthica</name>
    <dbReference type="NCBI Taxonomy" id="82996"/>
    <lineage>
        <taxon>Bacteria</taxon>
        <taxon>Pseudomonadati</taxon>
        <taxon>Pseudomonadota</taxon>
        <taxon>Gammaproteobacteria</taxon>
        <taxon>Enterobacterales</taxon>
        <taxon>Yersiniaceae</taxon>
        <taxon>Serratia</taxon>
    </lineage>
</organism>
<gene>
    <name evidence="1" type="ORF">I6G64_02705</name>
</gene>
<evidence type="ECO:0000313" key="2">
    <source>
        <dbReference type="Proteomes" id="UP000594967"/>
    </source>
</evidence>
<reference evidence="1 2" key="1">
    <citation type="submission" date="2020-12" db="EMBL/GenBank/DDBJ databases">
        <title>FDA dAtabase for Regulatory Grade micrObial Sequences (FDA-ARGOS): Supporting development and validation of Infectious Disease Dx tests.</title>
        <authorList>
            <person name="Sproer C."/>
            <person name="Gronow S."/>
            <person name="Severitt S."/>
            <person name="Schroder I."/>
            <person name="Tallon L."/>
            <person name="Sadzewicz L."/>
            <person name="Zhao X."/>
            <person name="Boylan J."/>
            <person name="Ott S."/>
            <person name="Bowen H."/>
            <person name="Vavikolanu K."/>
            <person name="Mehta A."/>
            <person name="Aluvathingal J."/>
            <person name="Nadendla S."/>
            <person name="Lowell S."/>
            <person name="Myers T."/>
            <person name="Yan Y."/>
            <person name="Sichtig H."/>
        </authorList>
    </citation>
    <scope>NUCLEOTIDE SEQUENCE [LARGE SCALE GENOMIC DNA]</scope>
    <source>
        <strain evidence="1 2">FDAARGOS_907</strain>
    </source>
</reference>
<sequence>MMIKVKLYKTDMPVSANYIKERVNNNLYDEQKGFGFHIIKDDDDLEVMFTLRSVNKQQVEYANGEHSEIETVSYLNVKFCIMFGKGIAMYALNPPLSMKIPYAMIHKIFGESSGLKPIEIDLKKLVIDFSNKFDLKIKSVSFSNIQLDAFTLAKTKIASSRKVSDFHIDSYMNTSAILDAIHFTVNGIETELSRTGRFRVRENQLSTLLAMLENN</sequence>
<proteinExistence type="predicted"/>
<name>A0A7T2WE57_SERPL</name>
<protein>
    <submittedName>
        <fullName evidence="1">Uncharacterized protein</fullName>
    </submittedName>
</protein>
<accession>A0A7T2WE57</accession>